<evidence type="ECO:0000313" key="11">
    <source>
        <dbReference type="EMBL" id="AXV05347.1"/>
    </source>
</evidence>
<dbReference type="SUPFAM" id="SSF56784">
    <property type="entry name" value="HAD-like"/>
    <property type="match status" value="1"/>
</dbReference>
<proteinExistence type="inferred from homology"/>
<keyword evidence="12" id="KW-1185">Reference proteome</keyword>
<name>A0A346XT00_9ACTN</name>
<dbReference type="Gene3D" id="3.40.50.1000">
    <property type="entry name" value="HAD superfamily/HAD-like"/>
    <property type="match status" value="1"/>
</dbReference>
<keyword evidence="4" id="KW-0479">Metal-binding</keyword>
<evidence type="ECO:0000256" key="8">
    <source>
        <dbReference type="ARBA" id="ARBA00044926"/>
    </source>
</evidence>
<dbReference type="NCBIfam" id="TIGR02009">
    <property type="entry name" value="PGMB-YQAB-SF"/>
    <property type="match status" value="1"/>
</dbReference>
<dbReference type="InterPro" id="IPR036412">
    <property type="entry name" value="HAD-like_sf"/>
</dbReference>
<evidence type="ECO:0000256" key="3">
    <source>
        <dbReference type="ARBA" id="ARBA00022553"/>
    </source>
</evidence>
<dbReference type="GO" id="GO:0046872">
    <property type="term" value="F:metal ion binding"/>
    <property type="evidence" value="ECO:0007669"/>
    <property type="project" value="UniProtKB-KW"/>
</dbReference>
<evidence type="ECO:0000256" key="5">
    <source>
        <dbReference type="ARBA" id="ARBA00022842"/>
    </source>
</evidence>
<comment type="catalytic activity">
    <reaction evidence="8">
        <text>beta-D-glucose 1-phosphate = beta-D-glucose 6-phosphate</text>
        <dbReference type="Rhea" id="RHEA:20113"/>
        <dbReference type="ChEBI" id="CHEBI:57684"/>
        <dbReference type="ChEBI" id="CHEBI:58247"/>
        <dbReference type="EC" id="5.4.2.6"/>
    </reaction>
</comment>
<evidence type="ECO:0000313" key="12">
    <source>
        <dbReference type="Proteomes" id="UP000264006"/>
    </source>
</evidence>
<dbReference type="SFLD" id="SFLDS00003">
    <property type="entry name" value="Haloacid_Dehalogenase"/>
    <property type="match status" value="1"/>
</dbReference>
<organism evidence="11 12">
    <name type="scientific">Euzebya pacifica</name>
    <dbReference type="NCBI Taxonomy" id="1608957"/>
    <lineage>
        <taxon>Bacteria</taxon>
        <taxon>Bacillati</taxon>
        <taxon>Actinomycetota</taxon>
        <taxon>Nitriliruptoria</taxon>
        <taxon>Euzebyales</taxon>
    </lineage>
</organism>
<dbReference type="EMBL" id="CP031165">
    <property type="protein sequence ID" value="AXV05347.1"/>
    <property type="molecule type" value="Genomic_DNA"/>
</dbReference>
<protein>
    <recommendedName>
        <fullName evidence="10">Beta-phosphoglucomutase</fullName>
        <ecNumber evidence="9">5.4.2.6</ecNumber>
    </recommendedName>
</protein>
<evidence type="ECO:0000256" key="7">
    <source>
        <dbReference type="ARBA" id="ARBA00023277"/>
    </source>
</evidence>
<evidence type="ECO:0000256" key="6">
    <source>
        <dbReference type="ARBA" id="ARBA00023235"/>
    </source>
</evidence>
<dbReference type="InterPro" id="IPR006439">
    <property type="entry name" value="HAD-SF_hydro_IA"/>
</dbReference>
<dbReference type="InterPro" id="IPR051600">
    <property type="entry name" value="Beta-PGM-like"/>
</dbReference>
<sequence>MSDASITPARYDAVLFDLDGVLTDTAALHAKAWKTMFDEFLRRYSLAHDLPYQAFEIATDYRSYVDGRPRYEGVSAFLESRRIVLPLGNMDDSPREDTTYGLGNRKNEMVQELIDAGVEPYPSSVQLVDRLLAEGIKCAIVSSSRNARRVLEAAGIADRFELVVDGEVAREAELAGKPAPDTFLEAARRLGAEPERTVVIEDAVAGVEAGKGGGFGLVIGVDRLDQADDLRAHGADVVVADLDELLA</sequence>
<evidence type="ECO:0000256" key="10">
    <source>
        <dbReference type="ARBA" id="ARBA00044991"/>
    </source>
</evidence>
<dbReference type="PANTHER" id="PTHR46193">
    <property type="entry name" value="6-PHOSPHOGLUCONATE PHOSPHATASE"/>
    <property type="match status" value="1"/>
</dbReference>
<evidence type="ECO:0000256" key="1">
    <source>
        <dbReference type="ARBA" id="ARBA00001946"/>
    </source>
</evidence>
<dbReference type="AlphaFoldDB" id="A0A346XT00"/>
<dbReference type="EC" id="5.4.2.6" evidence="9"/>
<dbReference type="SFLD" id="SFLDG01129">
    <property type="entry name" value="C1.5:_HAD__Beta-PGM__Phosphata"/>
    <property type="match status" value="1"/>
</dbReference>
<dbReference type="PANTHER" id="PTHR46193:SF18">
    <property type="entry name" value="HEXITOL PHOSPHATASE B"/>
    <property type="match status" value="1"/>
</dbReference>
<dbReference type="NCBIfam" id="TIGR01509">
    <property type="entry name" value="HAD-SF-IA-v3"/>
    <property type="match status" value="1"/>
</dbReference>
<comment type="similarity">
    <text evidence="2">Belongs to the HAD-like hydrolase superfamily. CbbY/CbbZ/Gph/YieH family.</text>
</comment>
<dbReference type="Pfam" id="PF00702">
    <property type="entry name" value="Hydrolase"/>
    <property type="match status" value="1"/>
</dbReference>
<dbReference type="InterPro" id="IPR010976">
    <property type="entry name" value="B-phosphoglucomutase_hydrolase"/>
</dbReference>
<evidence type="ECO:0000256" key="2">
    <source>
        <dbReference type="ARBA" id="ARBA00006171"/>
    </source>
</evidence>
<accession>A0A346XT00</accession>
<evidence type="ECO:0000256" key="4">
    <source>
        <dbReference type="ARBA" id="ARBA00022723"/>
    </source>
</evidence>
<reference evidence="11 12" key="1">
    <citation type="submission" date="2018-09" db="EMBL/GenBank/DDBJ databases">
        <title>Complete genome sequence of Euzebya sp. DY32-46 isolated from seawater of Pacific Ocean.</title>
        <authorList>
            <person name="Xu L."/>
            <person name="Wu Y.-H."/>
            <person name="Xu X.-W."/>
        </authorList>
    </citation>
    <scope>NUCLEOTIDE SEQUENCE [LARGE SCALE GENOMIC DNA]</scope>
    <source>
        <strain evidence="11 12">DY32-46</strain>
    </source>
</reference>
<comment type="cofactor">
    <cofactor evidence="1">
        <name>Mg(2+)</name>
        <dbReference type="ChEBI" id="CHEBI:18420"/>
    </cofactor>
</comment>
<dbReference type="InterPro" id="IPR023198">
    <property type="entry name" value="PGP-like_dom2"/>
</dbReference>
<dbReference type="GO" id="GO:0008801">
    <property type="term" value="F:beta-phosphoglucomutase activity"/>
    <property type="evidence" value="ECO:0007669"/>
    <property type="project" value="UniProtKB-EC"/>
</dbReference>
<dbReference type="Proteomes" id="UP000264006">
    <property type="component" value="Chromosome"/>
</dbReference>
<keyword evidence="5" id="KW-0460">Magnesium</keyword>
<gene>
    <name evidence="11" type="ORF">DVS28_a0645</name>
</gene>
<keyword evidence="3" id="KW-0597">Phosphoprotein</keyword>
<evidence type="ECO:0000256" key="9">
    <source>
        <dbReference type="ARBA" id="ARBA00044968"/>
    </source>
</evidence>
<dbReference type="Gene3D" id="1.10.150.240">
    <property type="entry name" value="Putative phosphatase, domain 2"/>
    <property type="match status" value="1"/>
</dbReference>
<dbReference type="RefSeq" id="WP_216826359.1">
    <property type="nucleotide sequence ID" value="NZ_CAXIBR010000026.1"/>
</dbReference>
<dbReference type="InterPro" id="IPR023214">
    <property type="entry name" value="HAD_sf"/>
</dbReference>
<keyword evidence="6" id="KW-0413">Isomerase</keyword>
<keyword evidence="7" id="KW-0119">Carbohydrate metabolism</keyword>
<dbReference type="KEGG" id="euz:DVS28_a0645"/>